<reference evidence="6 7" key="1">
    <citation type="submission" date="2017-12" db="EMBL/GenBank/DDBJ databases">
        <title>Comparative genomics of Botrytis spp.</title>
        <authorList>
            <person name="Valero-Jimenez C.A."/>
            <person name="Tapia P."/>
            <person name="Veloso J."/>
            <person name="Silva-Moreno E."/>
            <person name="Staats M."/>
            <person name="Valdes J.H."/>
            <person name="Van Kan J.A.L."/>
        </authorList>
    </citation>
    <scope>NUCLEOTIDE SEQUENCE [LARGE SCALE GENOMIC DNA]</scope>
    <source>
        <strain evidence="6 7">Bp0003</strain>
    </source>
</reference>
<evidence type="ECO:0000256" key="4">
    <source>
        <dbReference type="PROSITE-ProRule" id="PRU00176"/>
    </source>
</evidence>
<evidence type="ECO:0000313" key="6">
    <source>
        <dbReference type="EMBL" id="TGO24735.1"/>
    </source>
</evidence>
<dbReference type="PROSITE" id="PS50102">
    <property type="entry name" value="RRM"/>
    <property type="match status" value="1"/>
</dbReference>
<evidence type="ECO:0000256" key="2">
    <source>
        <dbReference type="ARBA" id="ARBA00022884"/>
    </source>
</evidence>
<comment type="caution">
    <text evidence="6">The sequence shown here is derived from an EMBL/GenBank/DDBJ whole genome shotgun (WGS) entry which is preliminary data.</text>
</comment>
<comment type="subcellular location">
    <subcellularLocation>
        <location evidence="1">Nucleus</location>
    </subcellularLocation>
</comment>
<protein>
    <recommendedName>
        <fullName evidence="5">RRM domain-containing protein</fullName>
    </recommendedName>
</protein>
<dbReference type="Pfam" id="PF08719">
    <property type="entry name" value="NADAR"/>
    <property type="match status" value="1"/>
</dbReference>
<dbReference type="InterPro" id="IPR037238">
    <property type="entry name" value="YbiA-like_sf"/>
</dbReference>
<dbReference type="Proteomes" id="UP000297910">
    <property type="component" value="Unassembled WGS sequence"/>
</dbReference>
<keyword evidence="3" id="KW-0539">Nucleus</keyword>
<sequence length="808" mass="90713">MSNDGPLFFWHPDDAEYPFLSQHYICEFTDENGRVFTSTEQYMMFHKALHFNDIPTSIEILETTYPRKIKSLGRKVKNFDEKEWNKVKFNIVIQGNVFKFSRGGKELREQLERTGDRELVEASPYDKIWGIGIKGGVKECQRQERDGTLDGKRKEWGKNLLGLAIVEARKLIREKEKGERGELRQQRSNSKNVSSQPSLSLLQLISQRQKLPRVHKARTSKHIYPHLFALFNHNNTNNDCQTINTMANHDLLANPLAVRNPNPLSLIPYSVATGFYSEDSKDVYLTYANIYPHTHVPGIPSPYSQEQLERRALYINGIPPEWSTPAFRSIFELYGVVEKCPMIFDLASKSTFRFVIMKNTEDCLKAKDSIHGFVLENNTIYTTEALPSSSLLRLYNLGLDELGLNVDECLNILENNRVVEDFEVGDLDATDQNFALNTQYVYTSGTLDQAPVMHGHPSPRTKLPIVKIRAADSETEVEFPPPNMIRKNRPAPLNLVGANNITSHRISPLLPPQSPFPAQTHFESISENSTSSPFDSLTPTPTQTAFKTQVSTWAAIVSSASPNHRNIDLYPSTPRSGRRLNSIGRIPSLPASKPMIHEALSQQARVVLILNIPSTMTLSDISNAIYEGPIVCIRFGIDSDTGKRFSGIVFQHASDAQSFFSVLLAEREAQAPNRFRFIADCVRGEPFPINDDIISMSAPTFASRRLTIVKKAFFFAFTGRNLQTLCEKEVGRENVQLVFVYNGGNATVVFAEVSAARKMKSRLERLRDGAGKVGGTSSIYEGLQVTFSKDPCELEGGLDLQAADGYCA</sequence>
<gene>
    <name evidence="6" type="ORF">BPAE_0096g00410</name>
</gene>
<evidence type="ECO:0000256" key="3">
    <source>
        <dbReference type="ARBA" id="ARBA00023242"/>
    </source>
</evidence>
<keyword evidence="7" id="KW-1185">Reference proteome</keyword>
<feature type="domain" description="RRM" evidence="5">
    <location>
        <begin position="311"/>
        <end position="387"/>
    </location>
</feature>
<dbReference type="SMART" id="SM00360">
    <property type="entry name" value="RRM"/>
    <property type="match status" value="1"/>
</dbReference>
<dbReference type="Gene3D" id="1.10.357.40">
    <property type="entry name" value="YbiA-like"/>
    <property type="match status" value="1"/>
</dbReference>
<dbReference type="InterPro" id="IPR012816">
    <property type="entry name" value="NADAR"/>
</dbReference>
<dbReference type="GO" id="GO:0000381">
    <property type="term" value="P:regulation of alternative mRNA splicing, via spliceosome"/>
    <property type="evidence" value="ECO:0007669"/>
    <property type="project" value="InterPro"/>
</dbReference>
<dbReference type="NCBIfam" id="TIGR02464">
    <property type="entry name" value="ribofla_fusion"/>
    <property type="match status" value="1"/>
</dbReference>
<dbReference type="GO" id="GO:0005634">
    <property type="term" value="C:nucleus"/>
    <property type="evidence" value="ECO:0007669"/>
    <property type="project" value="UniProtKB-SubCell"/>
</dbReference>
<name>A0A4Z1FJU8_9HELO</name>
<keyword evidence="2 4" id="KW-0694">RNA-binding</keyword>
<dbReference type="EMBL" id="PQXI01000096">
    <property type="protein sequence ID" value="TGO24735.1"/>
    <property type="molecule type" value="Genomic_DNA"/>
</dbReference>
<dbReference type="InterPro" id="IPR035979">
    <property type="entry name" value="RBD_domain_sf"/>
</dbReference>
<evidence type="ECO:0000313" key="7">
    <source>
        <dbReference type="Proteomes" id="UP000297910"/>
    </source>
</evidence>
<accession>A0A4Z1FJU8</accession>
<dbReference type="SUPFAM" id="SSF143990">
    <property type="entry name" value="YbiA-like"/>
    <property type="match status" value="1"/>
</dbReference>
<organism evidence="6 7">
    <name type="scientific">Botrytis paeoniae</name>
    <dbReference type="NCBI Taxonomy" id="278948"/>
    <lineage>
        <taxon>Eukaryota</taxon>
        <taxon>Fungi</taxon>
        <taxon>Dikarya</taxon>
        <taxon>Ascomycota</taxon>
        <taxon>Pezizomycotina</taxon>
        <taxon>Leotiomycetes</taxon>
        <taxon>Helotiales</taxon>
        <taxon>Sclerotiniaceae</taxon>
        <taxon>Botrytis</taxon>
    </lineage>
</organism>
<dbReference type="InterPro" id="IPR000504">
    <property type="entry name" value="RRM_dom"/>
</dbReference>
<dbReference type="InterPro" id="IPR012677">
    <property type="entry name" value="Nucleotide-bd_a/b_plait_sf"/>
</dbReference>
<dbReference type="GO" id="GO:0005737">
    <property type="term" value="C:cytoplasm"/>
    <property type="evidence" value="ECO:0007669"/>
    <property type="project" value="TreeGrafter"/>
</dbReference>
<evidence type="ECO:0000259" key="5">
    <source>
        <dbReference type="PROSITE" id="PS50102"/>
    </source>
</evidence>
<dbReference type="AlphaFoldDB" id="A0A4Z1FJU8"/>
<dbReference type="Pfam" id="PF00076">
    <property type="entry name" value="RRM_1"/>
    <property type="match status" value="1"/>
</dbReference>
<dbReference type="InterPro" id="IPR047131">
    <property type="entry name" value="RBFOX1-like"/>
</dbReference>
<proteinExistence type="predicted"/>
<dbReference type="Gene3D" id="3.30.70.330">
    <property type="match status" value="1"/>
</dbReference>
<dbReference type="SUPFAM" id="SSF54928">
    <property type="entry name" value="RNA-binding domain, RBD"/>
    <property type="match status" value="1"/>
</dbReference>
<dbReference type="CDD" id="cd15457">
    <property type="entry name" value="NADAR"/>
    <property type="match status" value="1"/>
</dbReference>
<dbReference type="GO" id="GO:0003729">
    <property type="term" value="F:mRNA binding"/>
    <property type="evidence" value="ECO:0007669"/>
    <property type="project" value="TreeGrafter"/>
</dbReference>
<dbReference type="PANTHER" id="PTHR15597">
    <property type="entry name" value="ATAXIN 2-BINDING PROTEIN 1-RELATED"/>
    <property type="match status" value="1"/>
</dbReference>
<evidence type="ECO:0000256" key="1">
    <source>
        <dbReference type="ARBA" id="ARBA00004123"/>
    </source>
</evidence>
<dbReference type="PANTHER" id="PTHR15597:SF22">
    <property type="entry name" value="RNA-BINDING FOX PROTEIN 1, ISOFORM H"/>
    <property type="match status" value="1"/>
</dbReference>